<sequence length="534" mass="62141">MFVLVGGGSNQWTVFRHNGPMFPEEYIPHNIPIIVKGNKITLKPDIEEKLTAFAKYIDTAYYENPKFIKNFFNEIKPNFPDMSLNDFKEFDFSLIKKYLNEQKEKKLNKSKEEKEKIKEQMTELDKPYASLQIDGGEQKVGNFKIEPPGIFLGRGSHPKIGKWKRRIYPEDVILNLDKNAPIPKPHLYPNRKWNKIVHQTEAIWLATWKDEITGKNKYVFPSVESSFKADSDKEKFDLARKLKNKIGKIRTQFTEDMSSTDIVTRQYATALYLIDELAIRVGGKKDAKEEADTVGVTSLRVEHITLNNNNNVKLDFLGKDSVRFCKVFSVSDIVWNNLKEFTENKTKKTDIFDKITSNSLNNYLKSFMKDLSAKVWRTFKASTTFQKELNKVKTEDIKHFNESEKINYLLSKFNYANTQVALLCNHQKGISKSFDEQINKIKNQIKELRKKKTKAKTKEKQAQYTNKILLAKSKLETKTKMKNVSLGTSKTNYIDPRIIVSFAKRFNLSLDKLFTKTLLKRFEWATNVDGNYIF</sequence>
<dbReference type="Gene3D" id="2.170.11.10">
    <property type="entry name" value="DNA Topoisomerase I, domain 2"/>
    <property type="match status" value="1"/>
</dbReference>
<feature type="active site" description="O-(3'-phospho-DNA)-tyrosine intermediate" evidence="9">
    <location>
        <position position="493"/>
    </location>
</feature>
<feature type="domain" description="DNA topoisomerase I eukaryotic-type" evidence="11">
    <location>
        <begin position="150"/>
        <end position="507"/>
    </location>
</feature>
<keyword evidence="5 9" id="KW-0799">Topoisomerase</keyword>
<dbReference type="GO" id="GO:0007059">
    <property type="term" value="P:chromosome segregation"/>
    <property type="evidence" value="ECO:0007669"/>
    <property type="project" value="TreeGrafter"/>
</dbReference>
<dbReference type="InterPro" id="IPR001631">
    <property type="entry name" value="TopoI"/>
</dbReference>
<dbReference type="RefSeq" id="YP_003969784.1">
    <property type="nucleotide sequence ID" value="NC_014637.1"/>
</dbReference>
<dbReference type="Pfam" id="PF01028">
    <property type="entry name" value="Topoisom_I"/>
    <property type="match status" value="1"/>
</dbReference>
<dbReference type="SUPFAM" id="SSF56349">
    <property type="entry name" value="DNA breaking-rejoining enzymes"/>
    <property type="match status" value="1"/>
</dbReference>
<dbReference type="InterPro" id="IPR014727">
    <property type="entry name" value="TopoI_cat_a/b-sub_euk"/>
</dbReference>
<dbReference type="Gene3D" id="1.10.132.10">
    <property type="match status" value="1"/>
</dbReference>
<accession>E3T4S2</accession>
<keyword evidence="13" id="KW-1185">Reference proteome</keyword>
<dbReference type="Pfam" id="PF02919">
    <property type="entry name" value="Topoisom_I_N"/>
    <property type="match status" value="1"/>
</dbReference>
<dbReference type="InterPro" id="IPR014711">
    <property type="entry name" value="TopoI_cat_a-hlx-sub_euk"/>
</dbReference>
<reference evidence="12 13" key="1">
    <citation type="journal article" date="2010" name="Proc. Natl. Acad. Sci. U.S.A.">
        <title>Giant virus with a remarkable complement of genes infects marine zooplankton.</title>
        <authorList>
            <person name="Fischer M.G."/>
            <person name="Allen M.J."/>
            <person name="Wilson W.H."/>
            <person name="Suttle C.A."/>
        </authorList>
    </citation>
    <scope>NUCLEOTIDE SEQUENCE [LARGE SCALE GENOMIC DNA]</scope>
    <source>
        <strain evidence="12 13">BV-PW1</strain>
    </source>
</reference>
<feature type="coiled-coil region" evidence="10">
    <location>
        <begin position="431"/>
        <end position="461"/>
    </location>
</feature>
<dbReference type="EC" id="5.6.2.1" evidence="3"/>
<feature type="coiled-coil region" evidence="10">
    <location>
        <begin position="95"/>
        <end position="123"/>
    </location>
</feature>
<dbReference type="GeneID" id="9887554"/>
<dbReference type="InterPro" id="IPR025834">
    <property type="entry name" value="TopoI_C_dom"/>
</dbReference>
<evidence type="ECO:0000313" key="13">
    <source>
        <dbReference type="Proteomes" id="UP000029781"/>
    </source>
</evidence>
<dbReference type="InterPro" id="IPR036202">
    <property type="entry name" value="TopoI_DNA-bd_euk_N_sf"/>
</dbReference>
<evidence type="ECO:0000256" key="9">
    <source>
        <dbReference type="PROSITE-ProRule" id="PRU01382"/>
    </source>
</evidence>
<dbReference type="Proteomes" id="UP000029781">
    <property type="component" value="Segment"/>
</dbReference>
<dbReference type="Gene3D" id="1.10.10.41">
    <property type="entry name" value="Yeast DNA topoisomerase - domain 1"/>
    <property type="match status" value="1"/>
</dbReference>
<keyword evidence="6 9" id="KW-0238">DNA-binding</keyword>
<dbReference type="InterPro" id="IPR013500">
    <property type="entry name" value="TopoI_cat_euk"/>
</dbReference>
<dbReference type="PRINTS" id="PR00416">
    <property type="entry name" value="EUTPISMRASEI"/>
</dbReference>
<dbReference type="OrthoDB" id="8017at10239"/>
<proteinExistence type="inferred from homology"/>
<evidence type="ECO:0000259" key="11">
    <source>
        <dbReference type="SMART" id="SM00435"/>
    </source>
</evidence>
<name>E3T4S2_CROVB</name>
<protein>
    <recommendedName>
        <fullName evidence="4">DNA topoisomerase 1</fullName>
        <ecNumber evidence="3">5.6.2.1</ecNumber>
    </recommendedName>
    <alternativeName>
        <fullName evidence="8">DNA topoisomerase I</fullName>
    </alternativeName>
</protein>
<organismHost>
    <name type="scientific">Cafeteria roenbergensis</name>
    <name type="common">Marine flagellate</name>
    <dbReference type="NCBI Taxonomy" id="33653"/>
</organismHost>
<evidence type="ECO:0000256" key="10">
    <source>
        <dbReference type="SAM" id="Coils"/>
    </source>
</evidence>
<comment type="similarity">
    <text evidence="2 9">Belongs to the type IB topoisomerase family.</text>
</comment>
<evidence type="ECO:0000256" key="6">
    <source>
        <dbReference type="ARBA" id="ARBA00023125"/>
    </source>
</evidence>
<dbReference type="GO" id="GO:0003677">
    <property type="term" value="F:DNA binding"/>
    <property type="evidence" value="ECO:0007669"/>
    <property type="project" value="UniProtKB-UniRule"/>
</dbReference>
<dbReference type="KEGG" id="vg:9887554"/>
<dbReference type="GO" id="GO:0003917">
    <property type="term" value="F:DNA topoisomerase type I (single strand cut, ATP-independent) activity"/>
    <property type="evidence" value="ECO:0007669"/>
    <property type="project" value="UniProtKB-UniRule"/>
</dbReference>
<evidence type="ECO:0000313" key="12">
    <source>
        <dbReference type="EMBL" id="ADO67185.1"/>
    </source>
</evidence>
<dbReference type="InterPro" id="IPR051062">
    <property type="entry name" value="Topoisomerase_IB"/>
</dbReference>
<gene>
    <name evidence="12" type="ORF">crov152</name>
</gene>
<evidence type="ECO:0000256" key="7">
    <source>
        <dbReference type="ARBA" id="ARBA00023235"/>
    </source>
</evidence>
<dbReference type="GO" id="GO:0006265">
    <property type="term" value="P:DNA topological change"/>
    <property type="evidence" value="ECO:0007669"/>
    <property type="project" value="UniProtKB-UniRule"/>
</dbReference>
<keyword evidence="10" id="KW-0175">Coiled coil</keyword>
<evidence type="ECO:0000256" key="8">
    <source>
        <dbReference type="ARBA" id="ARBA00033297"/>
    </source>
</evidence>
<evidence type="ECO:0000256" key="2">
    <source>
        <dbReference type="ARBA" id="ARBA00006645"/>
    </source>
</evidence>
<dbReference type="SMART" id="SM00435">
    <property type="entry name" value="TOPEUc"/>
    <property type="match status" value="1"/>
</dbReference>
<evidence type="ECO:0000256" key="3">
    <source>
        <dbReference type="ARBA" id="ARBA00012891"/>
    </source>
</evidence>
<dbReference type="InterPro" id="IPR008336">
    <property type="entry name" value="TopoI_DNA-bd_euk"/>
</dbReference>
<dbReference type="Pfam" id="PF14370">
    <property type="entry name" value="Topo_C_assoc"/>
    <property type="match status" value="1"/>
</dbReference>
<dbReference type="InterPro" id="IPR011010">
    <property type="entry name" value="DNA_brk_join_enz"/>
</dbReference>
<dbReference type="EMBL" id="GU244497">
    <property type="protein sequence ID" value="ADO67185.1"/>
    <property type="molecule type" value="Genomic_DNA"/>
</dbReference>
<evidence type="ECO:0000256" key="1">
    <source>
        <dbReference type="ARBA" id="ARBA00000213"/>
    </source>
</evidence>
<keyword evidence="7 9" id="KW-0413">Isomerase</keyword>
<dbReference type="InterPro" id="IPR013499">
    <property type="entry name" value="TopoI_euk"/>
</dbReference>
<dbReference type="InterPro" id="IPR013034">
    <property type="entry name" value="DNA_topo_DNA_db_N_dom1"/>
</dbReference>
<dbReference type="SUPFAM" id="SSF56741">
    <property type="entry name" value="Eukaryotic DNA topoisomerase I, N-terminal DNA-binding fragment"/>
    <property type="match status" value="1"/>
</dbReference>
<evidence type="ECO:0000256" key="5">
    <source>
        <dbReference type="ARBA" id="ARBA00023029"/>
    </source>
</evidence>
<dbReference type="PANTHER" id="PTHR10290">
    <property type="entry name" value="DNA TOPOISOMERASE I"/>
    <property type="match status" value="1"/>
</dbReference>
<evidence type="ECO:0000256" key="4">
    <source>
        <dbReference type="ARBA" id="ARBA00019632"/>
    </source>
</evidence>
<dbReference type="GO" id="GO:0006260">
    <property type="term" value="P:DNA replication"/>
    <property type="evidence" value="ECO:0007669"/>
    <property type="project" value="TreeGrafter"/>
</dbReference>
<dbReference type="PROSITE" id="PS52038">
    <property type="entry name" value="TOPO_IB_2"/>
    <property type="match status" value="1"/>
</dbReference>
<comment type="catalytic activity">
    <reaction evidence="1 9">
        <text>ATP-independent breakage of single-stranded DNA, followed by passage and rejoining.</text>
        <dbReference type="EC" id="5.6.2.1"/>
    </reaction>
</comment>
<organism evidence="12 13">
    <name type="scientific">Cafeteria roenbergensis virus (strain BV-PW1)</name>
    <name type="common">CroV</name>
    <dbReference type="NCBI Taxonomy" id="693272"/>
    <lineage>
        <taxon>Viruses</taxon>
        <taxon>Varidnaviria</taxon>
        <taxon>Bamfordvirae</taxon>
        <taxon>Nucleocytoviricota</taxon>
        <taxon>Megaviricetes</taxon>
        <taxon>Imitervirales</taxon>
        <taxon>Mimiviridae</taxon>
        <taxon>Aliimimivirinae</taxon>
        <taxon>Rheavirus</taxon>
        <taxon>Rheavirus sinusmexicani</taxon>
    </lineage>
</organism>
<dbReference type="InterPro" id="IPR013030">
    <property type="entry name" value="DNA_topo_DNA_db_N_dom2"/>
</dbReference>
<dbReference type="PANTHER" id="PTHR10290:SF3">
    <property type="entry name" value="DNA TOPOISOMERASE 1"/>
    <property type="match status" value="1"/>
</dbReference>
<dbReference type="Gene3D" id="3.90.15.10">
    <property type="entry name" value="Topoisomerase I, Chain A, domain 3"/>
    <property type="match status" value="1"/>
</dbReference>